<feature type="binding site" evidence="17">
    <location>
        <position position="771"/>
    </location>
    <ligand>
        <name>[4Fe-4S] cluster</name>
        <dbReference type="ChEBI" id="CHEBI:49883"/>
    </ligand>
</feature>
<evidence type="ECO:0000256" key="14">
    <source>
        <dbReference type="ARBA" id="ARBA00023239"/>
    </source>
</evidence>
<evidence type="ECO:0000256" key="5">
    <source>
        <dbReference type="ARBA" id="ARBA00012926"/>
    </source>
</evidence>
<dbReference type="InterPro" id="IPR015929">
    <property type="entry name" value="Aconitase_B_swivel"/>
</dbReference>
<feature type="binding site" evidence="18">
    <location>
        <position position="501"/>
    </location>
    <ligand>
        <name>substrate</name>
    </ligand>
</feature>
<feature type="binding site" evidence="17">
    <location>
        <position position="713"/>
    </location>
    <ligand>
        <name>[4Fe-4S] cluster</name>
        <dbReference type="ChEBI" id="CHEBI:49883"/>
    </ligand>
</feature>
<dbReference type="InterPro" id="IPR036288">
    <property type="entry name" value="Aconitase_B_HEAT-like_dom_sf"/>
</dbReference>
<feature type="domain" description="Aconitase B swivel" evidence="20">
    <location>
        <begin position="168"/>
        <end position="382"/>
    </location>
</feature>
<feature type="domain" description="Aconitase/3-isopropylmalate dehydratase large subunit alpha/beta/alpha" evidence="19">
    <location>
        <begin position="473"/>
        <end position="816"/>
    </location>
</feature>
<dbReference type="NCBIfam" id="TIGR00117">
    <property type="entry name" value="acnB"/>
    <property type="match status" value="1"/>
</dbReference>
<feature type="domain" description="Aconitase B HEAT-like" evidence="21">
    <location>
        <begin position="4"/>
        <end position="156"/>
    </location>
</feature>
<evidence type="ECO:0000256" key="2">
    <source>
        <dbReference type="ARBA" id="ARBA00004717"/>
    </source>
</evidence>
<keyword evidence="8 17" id="KW-0004">4Fe-4S</keyword>
<evidence type="ECO:0000256" key="10">
    <source>
        <dbReference type="ARBA" id="ARBA00022723"/>
    </source>
</evidence>
<dbReference type="Gene3D" id="1.25.40.310">
    <property type="entry name" value="Aconitate B, HEAT-like domain"/>
    <property type="match status" value="1"/>
</dbReference>
<evidence type="ECO:0000256" key="4">
    <source>
        <dbReference type="ARBA" id="ARBA00007185"/>
    </source>
</evidence>
<comment type="catalytic activity">
    <reaction evidence="1 16">
        <text>(2S,3R)-3-hydroxybutane-1,2,3-tricarboxylate = 2-methyl-cis-aconitate + H2O</text>
        <dbReference type="Rhea" id="RHEA:17941"/>
        <dbReference type="ChEBI" id="CHEBI:15377"/>
        <dbReference type="ChEBI" id="CHEBI:57429"/>
        <dbReference type="ChEBI" id="CHEBI:57872"/>
        <dbReference type="EC" id="4.2.1.99"/>
    </reaction>
</comment>
<evidence type="ECO:0000259" key="21">
    <source>
        <dbReference type="Pfam" id="PF11791"/>
    </source>
</evidence>
<dbReference type="Gene3D" id="3.30.499.10">
    <property type="entry name" value="Aconitase, domain 3"/>
    <property type="match status" value="2"/>
</dbReference>
<evidence type="ECO:0000256" key="17">
    <source>
        <dbReference type="PIRSR" id="PIRSR036687-1"/>
    </source>
</evidence>
<dbReference type="PANTHER" id="PTHR43160:SF4">
    <property type="entry name" value="ACONITATE HYDRATASE B"/>
    <property type="match status" value="1"/>
</dbReference>
<dbReference type="Proteomes" id="UP000192920">
    <property type="component" value="Unassembled WGS sequence"/>
</dbReference>
<dbReference type="FunFam" id="3.30.499.10:FF:000008">
    <property type="entry name" value="Aconitate hydratase B"/>
    <property type="match status" value="1"/>
</dbReference>
<dbReference type="EC" id="4.2.1.99" evidence="6 16"/>
<dbReference type="GO" id="GO:0006099">
    <property type="term" value="P:tricarboxylic acid cycle"/>
    <property type="evidence" value="ECO:0007669"/>
    <property type="project" value="UniProtKB-UniPathway"/>
</dbReference>
<reference evidence="23" key="1">
    <citation type="submission" date="2017-04" db="EMBL/GenBank/DDBJ databases">
        <authorList>
            <person name="Varghese N."/>
            <person name="Submissions S."/>
        </authorList>
    </citation>
    <scope>NUCLEOTIDE SEQUENCE [LARGE SCALE GENOMIC DNA]</scope>
    <source>
        <strain evidence="23">DSM 22618</strain>
    </source>
</reference>
<dbReference type="NCBIfam" id="NF006690">
    <property type="entry name" value="PRK09238.1"/>
    <property type="match status" value="1"/>
</dbReference>
<dbReference type="GO" id="GO:0047456">
    <property type="term" value="F:2-methylisocitrate dehydratase activity"/>
    <property type="evidence" value="ECO:0007669"/>
    <property type="project" value="UniProtKB-EC"/>
</dbReference>
<evidence type="ECO:0000256" key="16">
    <source>
        <dbReference type="PIRNR" id="PIRNR036687"/>
    </source>
</evidence>
<dbReference type="Pfam" id="PF00330">
    <property type="entry name" value="Aconitase"/>
    <property type="match status" value="1"/>
</dbReference>
<evidence type="ECO:0000256" key="12">
    <source>
        <dbReference type="ARBA" id="ARBA00023004"/>
    </source>
</evidence>
<dbReference type="PIRSF" id="PIRSF036687">
    <property type="entry name" value="AcnB"/>
    <property type="match status" value="1"/>
</dbReference>
<dbReference type="STRING" id="1123014.SAMN02745746_01287"/>
<dbReference type="Pfam" id="PF11791">
    <property type="entry name" value="Aconitase_B_N"/>
    <property type="match status" value="1"/>
</dbReference>
<dbReference type="InterPro" id="IPR018136">
    <property type="entry name" value="Aconitase_4Fe-4S_BS"/>
</dbReference>
<comment type="pathway">
    <text evidence="2 16">Carbohydrate metabolism; tricarboxylic acid cycle; isocitrate from oxaloacetate: step 2/2.</text>
</comment>
<evidence type="ECO:0000259" key="19">
    <source>
        <dbReference type="Pfam" id="PF00330"/>
    </source>
</evidence>
<evidence type="ECO:0000256" key="9">
    <source>
        <dbReference type="ARBA" id="ARBA00022532"/>
    </source>
</evidence>
<dbReference type="InterPro" id="IPR015933">
    <property type="entry name" value="Aconitase_B_HEAT-like_dom"/>
</dbReference>
<feature type="binding site" evidence="17">
    <location>
        <position position="774"/>
    </location>
    <ligand>
        <name>[4Fe-4S] cluster</name>
        <dbReference type="ChEBI" id="CHEBI:49883"/>
    </ligand>
</feature>
<dbReference type="FunFam" id="3.30.499.10:FF:000001">
    <property type="entry name" value="Aconitate hydratase B"/>
    <property type="match status" value="1"/>
</dbReference>
<dbReference type="SUPFAM" id="SSF52016">
    <property type="entry name" value="LeuD/IlvD-like"/>
    <property type="match status" value="1"/>
</dbReference>
<evidence type="ECO:0000256" key="15">
    <source>
        <dbReference type="ARBA" id="ARBA00023501"/>
    </source>
</evidence>
<comment type="cofactor">
    <cofactor evidence="17">
        <name>[4Fe-4S] cluster</name>
        <dbReference type="ChEBI" id="CHEBI:49883"/>
    </cofactor>
    <text evidence="17">Binds 1 [4Fe-4S] cluster per subunit.</text>
</comment>
<keyword evidence="10 17" id="KW-0479">Metal-binding</keyword>
<dbReference type="GO" id="GO:0019629">
    <property type="term" value="P:propionate catabolic process, 2-methylcitrate cycle"/>
    <property type="evidence" value="ECO:0007669"/>
    <property type="project" value="TreeGrafter"/>
</dbReference>
<accession>A0A1Y6BI02</accession>
<comment type="catalytic activity">
    <reaction evidence="15 16">
        <text>citrate = D-threo-isocitrate</text>
        <dbReference type="Rhea" id="RHEA:10336"/>
        <dbReference type="ChEBI" id="CHEBI:15562"/>
        <dbReference type="ChEBI" id="CHEBI:16947"/>
        <dbReference type="EC" id="4.2.1.3"/>
    </reaction>
</comment>
<evidence type="ECO:0000256" key="18">
    <source>
        <dbReference type="PIRSR" id="PIRSR036687-2"/>
    </source>
</evidence>
<dbReference type="AlphaFoldDB" id="A0A1Y6BI02"/>
<evidence type="ECO:0000313" key="23">
    <source>
        <dbReference type="Proteomes" id="UP000192920"/>
    </source>
</evidence>
<dbReference type="InterPro" id="IPR015932">
    <property type="entry name" value="Aconitase_dom2"/>
</dbReference>
<protein>
    <recommendedName>
        <fullName evidence="7 16">Aconitate hydratase B</fullName>
        <ecNumber evidence="5 16">4.2.1.3</ecNumber>
        <ecNumber evidence="6 16">4.2.1.99</ecNumber>
    </recommendedName>
    <alternativeName>
        <fullName evidence="16">2-methylisocitrate dehydratase</fullName>
    </alternativeName>
</protein>
<feature type="binding site" evidence="18">
    <location>
        <position position="798"/>
    </location>
    <ligand>
        <name>substrate</name>
    </ligand>
</feature>
<dbReference type="FunFam" id="1.25.40.310:FF:000001">
    <property type="entry name" value="Aconitate hydratase B"/>
    <property type="match status" value="1"/>
</dbReference>
<evidence type="ECO:0000256" key="13">
    <source>
        <dbReference type="ARBA" id="ARBA00023014"/>
    </source>
</evidence>
<dbReference type="InterPro" id="IPR001030">
    <property type="entry name" value="Acoase/IPM_deHydtase_lsu_aba"/>
</dbReference>
<proteinExistence type="inferred from homology"/>
<dbReference type="InterPro" id="IPR036008">
    <property type="entry name" value="Aconitase_4Fe-4S_dom"/>
</dbReference>
<dbReference type="CDD" id="cd01576">
    <property type="entry name" value="AcnB_Swivel"/>
    <property type="match status" value="1"/>
</dbReference>
<dbReference type="PROSITE" id="PS01244">
    <property type="entry name" value="ACONITASE_2"/>
    <property type="match status" value="1"/>
</dbReference>
<evidence type="ECO:0000313" key="22">
    <source>
        <dbReference type="EMBL" id="SMF10353.1"/>
    </source>
</evidence>
<dbReference type="InterPro" id="IPR050926">
    <property type="entry name" value="Aconitase/IPM_isomerase"/>
</dbReference>
<keyword evidence="11" id="KW-0694">RNA-binding</keyword>
<dbReference type="Gene3D" id="3.40.1060.10">
    <property type="entry name" value="Aconitase, Domain 2"/>
    <property type="match status" value="1"/>
</dbReference>
<dbReference type="InterPro" id="IPR015931">
    <property type="entry name" value="Acnase/IPM_dHydase_lsu_aba_1/3"/>
</dbReference>
<dbReference type="InterPro" id="IPR004406">
    <property type="entry name" value="Aconitase_B"/>
</dbReference>
<dbReference type="InterPro" id="IPR015928">
    <property type="entry name" value="Aconitase/3IPM_dehydase_swvl"/>
</dbReference>
<gene>
    <name evidence="22" type="ORF">SAMN02745746_01287</name>
</gene>
<dbReference type="GO" id="GO:0005829">
    <property type="term" value="C:cytosol"/>
    <property type="evidence" value="ECO:0007669"/>
    <property type="project" value="InterPro"/>
</dbReference>
<evidence type="ECO:0000256" key="7">
    <source>
        <dbReference type="ARBA" id="ARBA00019379"/>
    </source>
</evidence>
<evidence type="ECO:0000256" key="3">
    <source>
        <dbReference type="ARBA" id="ARBA00005026"/>
    </source>
</evidence>
<feature type="binding site" evidence="18">
    <location>
        <begin position="417"/>
        <end position="419"/>
    </location>
    <ligand>
        <name>substrate</name>
    </ligand>
</feature>
<dbReference type="FunFam" id="3.20.19.10:FF:000004">
    <property type="entry name" value="Aconitate hydratase B"/>
    <property type="match status" value="1"/>
</dbReference>
<evidence type="ECO:0000256" key="11">
    <source>
        <dbReference type="ARBA" id="ARBA00022884"/>
    </source>
</evidence>
<dbReference type="GO" id="GO:0003730">
    <property type="term" value="F:mRNA 3'-UTR binding"/>
    <property type="evidence" value="ECO:0007669"/>
    <property type="project" value="UniProtKB-ARBA"/>
</dbReference>
<keyword evidence="14 16" id="KW-0456">Lyase</keyword>
<dbReference type="GO" id="GO:0003994">
    <property type="term" value="F:aconitate hydratase activity"/>
    <property type="evidence" value="ECO:0007669"/>
    <property type="project" value="UniProtKB-EC"/>
</dbReference>
<dbReference type="GO" id="GO:0046872">
    <property type="term" value="F:metal ion binding"/>
    <property type="evidence" value="ECO:0007669"/>
    <property type="project" value="UniProtKB-KW"/>
</dbReference>
<keyword evidence="23" id="KW-1185">Reference proteome</keyword>
<organism evidence="22 23">
    <name type="scientific">Pseudogulbenkiania subflava DSM 22618</name>
    <dbReference type="NCBI Taxonomy" id="1123014"/>
    <lineage>
        <taxon>Bacteria</taxon>
        <taxon>Pseudomonadati</taxon>
        <taxon>Pseudomonadota</taxon>
        <taxon>Betaproteobacteria</taxon>
        <taxon>Neisseriales</taxon>
        <taxon>Chromobacteriaceae</taxon>
        <taxon>Pseudogulbenkiania</taxon>
    </lineage>
</organism>
<dbReference type="RefSeq" id="WP_085275606.1">
    <property type="nucleotide sequence ID" value="NZ_FXAG01000005.1"/>
</dbReference>
<feature type="binding site" evidence="18">
    <location>
        <position position="191"/>
    </location>
    <ligand>
        <name>substrate</name>
    </ligand>
</feature>
<dbReference type="UniPathway" id="UPA00223">
    <property type="reaction ID" value="UER00718"/>
</dbReference>
<dbReference type="Gene3D" id="3.20.19.10">
    <property type="entry name" value="Aconitase, domain 4"/>
    <property type="match status" value="1"/>
</dbReference>
<dbReference type="PANTHER" id="PTHR43160">
    <property type="entry name" value="ACONITATE HYDRATASE B"/>
    <property type="match status" value="1"/>
</dbReference>
<name>A0A1Y6BI02_9NEIS</name>
<keyword evidence="12 17" id="KW-0408">Iron</keyword>
<dbReference type="SUPFAM" id="SSF74778">
    <property type="entry name" value="Aconitase B, N-terminal domain"/>
    <property type="match status" value="1"/>
</dbReference>
<evidence type="ECO:0000256" key="6">
    <source>
        <dbReference type="ARBA" id="ARBA00013250"/>
    </source>
</evidence>
<dbReference type="GO" id="GO:0051539">
    <property type="term" value="F:4 iron, 4 sulfur cluster binding"/>
    <property type="evidence" value="ECO:0007669"/>
    <property type="project" value="UniProtKB-KW"/>
</dbReference>
<keyword evidence="13 17" id="KW-0411">Iron-sulfur</keyword>
<dbReference type="SUPFAM" id="SSF53732">
    <property type="entry name" value="Aconitase iron-sulfur domain"/>
    <property type="match status" value="1"/>
</dbReference>
<comment type="pathway">
    <text evidence="3">Organic acid metabolism; propanoate degradation.</text>
</comment>
<dbReference type="EMBL" id="FXAG01000005">
    <property type="protein sequence ID" value="SMF10353.1"/>
    <property type="molecule type" value="Genomic_DNA"/>
</dbReference>
<dbReference type="EC" id="4.2.1.3" evidence="5 16"/>
<dbReference type="Pfam" id="PF06434">
    <property type="entry name" value="Aconitase_2_N"/>
    <property type="match status" value="1"/>
</dbReference>
<comment type="similarity">
    <text evidence="4 16">Belongs to the aconitase/IPM isomerase family.</text>
</comment>
<keyword evidence="9 16" id="KW-0816">Tricarboxylic acid cycle</keyword>
<dbReference type="CDD" id="cd01581">
    <property type="entry name" value="AcnB"/>
    <property type="match status" value="1"/>
</dbReference>
<dbReference type="UniPathway" id="UPA00946"/>
<evidence type="ECO:0000259" key="20">
    <source>
        <dbReference type="Pfam" id="PF06434"/>
    </source>
</evidence>
<evidence type="ECO:0000256" key="8">
    <source>
        <dbReference type="ARBA" id="ARBA00022485"/>
    </source>
</evidence>
<dbReference type="PROSITE" id="PS00450">
    <property type="entry name" value="ACONITASE_1"/>
    <property type="match status" value="1"/>
</dbReference>
<evidence type="ECO:0000256" key="1">
    <source>
        <dbReference type="ARBA" id="ARBA00000118"/>
    </source>
</evidence>
<feature type="binding site" evidence="18">
    <location>
        <position position="793"/>
    </location>
    <ligand>
        <name>substrate</name>
    </ligand>
</feature>
<sequence length="863" mass="92934">MLEAYRQHVAERAALGIPPLPLSAKQTEELVELLKNPPKGEEDFLVELITHRVPPGVDDAAKVKASFLAAVADGDVACALISREKATELLGTMLGGYNIKPLIDLLDDAAVAQIAANGLKKTLLMFDSFHDVQEKMDAGNKFAREVVESWANAEWFTSRPAVAEKISVTVFKVPGETNTDDLSPAPDAWSRPDIPLHYLAMLKNTRPDAAFKPEEDGKRGPVQFLEDLKKKGNLVAYVGDVVGTGSSRKSATNSVIWATGEDIPFVPNKRFGGVCLGGKIAPIFFNTQEDSGALPIEVDVSKMEMGDVVDIYPYQGKIEKNGEKIADFALKSDVILDEVRAGGRINLIIGRGLTSKAREALGLPASTEFRLPQAPADSGKGFSLAQKMVGRACGLPEGQGVRPGTYCEPKMTTVGSQDTTGPMTRDELKDLACLGFSADLVMQSFCHTAAYPKPVDVKMHKELPAFISTRGGVALRPGDGVIHSWLNRLLLPDTVGTGGDSHTRFPIGISFPAGSGLVAFAAATGVMPLDMPESVLVRFKGEMQPGVTLRDLVNAIPLYAIKQGLLTVAKAGKKNIFSGRILEIEGLPNLKVEQAFELSDASAERSAAGCAVHLNKDPIVEYMKSNITLMKVMIADGYADARTLERRIKAMEQWIASGELLQPDADAEYAAVIEIDLADIHEPIVACPNDPDDVKTLSDVAGAKIDEVFIGSCMTNIGHFRAASKLLEGKRDIPVKLWVAPPTKMDAQQLTNEGHYGVFGTAGARTEMPGCSLCMGNQAQVREGATVMSTSTRNFPNRLGKNTNVYLGSAELAAICSKLGRIPSKEEYMADIGVINKQAADVYRYMNFDQIDEFKEVAGTVNV</sequence>
<feature type="binding site" evidence="18">
    <location>
        <begin position="246"/>
        <end position="248"/>
    </location>
    <ligand>
        <name>substrate</name>
    </ligand>
</feature>